<name>A0A915NS99_9BILA</name>
<keyword evidence="2" id="KW-1185">Reference proteome</keyword>
<evidence type="ECO:0000256" key="1">
    <source>
        <dbReference type="SAM" id="MobiDB-lite"/>
    </source>
</evidence>
<protein>
    <submittedName>
        <fullName evidence="3">Uncharacterized protein</fullName>
    </submittedName>
</protein>
<proteinExistence type="predicted"/>
<sequence>MLDNCAEDPDQQVKLIEQRMRELHSIFSENKTKLGELEKQNRRRQEQQSSISSSPASRSNIICGSGNVENI</sequence>
<evidence type="ECO:0000313" key="2">
    <source>
        <dbReference type="Proteomes" id="UP000887560"/>
    </source>
</evidence>
<evidence type="ECO:0000313" key="3">
    <source>
        <dbReference type="WBParaSite" id="scf7180000421372.g6778"/>
    </source>
</evidence>
<dbReference type="AlphaFoldDB" id="A0A915NS99"/>
<feature type="compositionally biased region" description="Low complexity" evidence="1">
    <location>
        <begin position="47"/>
        <end position="59"/>
    </location>
</feature>
<reference evidence="3" key="1">
    <citation type="submission" date="2022-11" db="UniProtKB">
        <authorList>
            <consortium name="WormBaseParasite"/>
        </authorList>
    </citation>
    <scope>IDENTIFICATION</scope>
</reference>
<organism evidence="2 3">
    <name type="scientific">Meloidogyne floridensis</name>
    <dbReference type="NCBI Taxonomy" id="298350"/>
    <lineage>
        <taxon>Eukaryota</taxon>
        <taxon>Metazoa</taxon>
        <taxon>Ecdysozoa</taxon>
        <taxon>Nematoda</taxon>
        <taxon>Chromadorea</taxon>
        <taxon>Rhabditida</taxon>
        <taxon>Tylenchina</taxon>
        <taxon>Tylenchomorpha</taxon>
        <taxon>Tylenchoidea</taxon>
        <taxon>Meloidogynidae</taxon>
        <taxon>Meloidogyninae</taxon>
        <taxon>Meloidogyne</taxon>
    </lineage>
</organism>
<dbReference type="WBParaSite" id="scf7180000421372.g6778">
    <property type="protein sequence ID" value="scf7180000421372.g6778"/>
    <property type="gene ID" value="scf7180000421372.g6778"/>
</dbReference>
<dbReference type="Proteomes" id="UP000887560">
    <property type="component" value="Unplaced"/>
</dbReference>
<feature type="region of interest" description="Disordered" evidence="1">
    <location>
        <begin position="26"/>
        <end position="71"/>
    </location>
</feature>
<accession>A0A915NS99</accession>
<feature type="compositionally biased region" description="Basic and acidic residues" evidence="1">
    <location>
        <begin position="26"/>
        <end position="46"/>
    </location>
</feature>